<dbReference type="STRING" id="761204.W2PT41"/>
<protein>
    <submittedName>
        <fullName evidence="1">Uncharacterized protein</fullName>
    </submittedName>
</protein>
<reference evidence="1 2" key="2">
    <citation type="submission" date="2013-11" db="EMBL/GenBank/DDBJ databases">
        <title>The Genome Sequence of Phytophthora parasitica INRA-310.</title>
        <authorList>
            <consortium name="The Broad Institute Genomics Platform"/>
            <person name="Russ C."/>
            <person name="Tyler B."/>
            <person name="Panabieres F."/>
            <person name="Shan W."/>
            <person name="Tripathy S."/>
            <person name="Grunwald N."/>
            <person name="Machado M."/>
            <person name="Johnson C.S."/>
            <person name="Arredondo F."/>
            <person name="Hong C."/>
            <person name="Coffey M."/>
            <person name="Young S.K."/>
            <person name="Zeng Q."/>
            <person name="Gargeya S."/>
            <person name="Fitzgerald M."/>
            <person name="Abouelleil A."/>
            <person name="Alvarado L."/>
            <person name="Chapman S.B."/>
            <person name="Gainer-Dewar J."/>
            <person name="Goldberg J."/>
            <person name="Griggs A."/>
            <person name="Gujja S."/>
            <person name="Hansen M."/>
            <person name="Howarth C."/>
            <person name="Imamovic A."/>
            <person name="Ireland A."/>
            <person name="Larimer J."/>
            <person name="McCowan C."/>
            <person name="Murphy C."/>
            <person name="Pearson M."/>
            <person name="Poon T.W."/>
            <person name="Priest M."/>
            <person name="Roberts A."/>
            <person name="Saif S."/>
            <person name="Shea T."/>
            <person name="Sykes S."/>
            <person name="Wortman J."/>
            <person name="Nusbaum C."/>
            <person name="Birren B."/>
        </authorList>
    </citation>
    <scope>NUCLEOTIDE SEQUENCE [LARGE SCALE GENOMIC DNA]</scope>
    <source>
        <strain evidence="1 2">INRA-310</strain>
    </source>
</reference>
<reference evidence="2" key="1">
    <citation type="submission" date="2011-12" db="EMBL/GenBank/DDBJ databases">
        <authorList>
            <consortium name="The Broad Institute Genome Sequencing Platform"/>
            <person name="Russ C."/>
            <person name="Tyler B."/>
            <person name="Panabieres F."/>
            <person name="Shan W."/>
            <person name="Tripathy S."/>
            <person name="Grunwald N."/>
            <person name="Machado M."/>
            <person name="Young S.K."/>
            <person name="Zeng Q."/>
            <person name="Gargeya S."/>
            <person name="Fitzgerald M."/>
            <person name="Haas B."/>
            <person name="Abouelleil A."/>
            <person name="Alvarado L."/>
            <person name="Arachchi H.M."/>
            <person name="Berlin A."/>
            <person name="Chapman S.B."/>
            <person name="Gearin G."/>
            <person name="Goldberg J."/>
            <person name="Griggs A."/>
            <person name="Gujja S."/>
            <person name="Hansen M."/>
            <person name="Heiman D."/>
            <person name="Howarth C."/>
            <person name="Larimer J."/>
            <person name="Lui A."/>
            <person name="MacDonald P.J.P."/>
            <person name="McCowen C."/>
            <person name="Montmayeur A."/>
            <person name="Murphy C."/>
            <person name="Neiman D."/>
            <person name="Pearson M."/>
            <person name="Priest M."/>
            <person name="Roberts A."/>
            <person name="Saif S."/>
            <person name="Shea T."/>
            <person name="Sisk P."/>
            <person name="Stolte C."/>
            <person name="Sykes S."/>
            <person name="Wortman J."/>
            <person name="Nusbaum C."/>
            <person name="Birren B."/>
        </authorList>
    </citation>
    <scope>NUCLEOTIDE SEQUENCE [LARGE SCALE GENOMIC DNA]</scope>
    <source>
        <strain evidence="2">INRA-310</strain>
    </source>
</reference>
<dbReference type="EMBL" id="KI669606">
    <property type="protein sequence ID" value="ETN04127.1"/>
    <property type="molecule type" value="Genomic_DNA"/>
</dbReference>
<dbReference type="VEuPathDB" id="FungiDB:PPTG_23670"/>
<dbReference type="Proteomes" id="UP000018817">
    <property type="component" value="Unassembled WGS sequence"/>
</dbReference>
<evidence type="ECO:0000313" key="1">
    <source>
        <dbReference type="EMBL" id="ETN04127.1"/>
    </source>
</evidence>
<name>W2PT41_PHYN3</name>
<organism evidence="1 2">
    <name type="scientific">Phytophthora nicotianae (strain INRA-310)</name>
    <name type="common">Phytophthora parasitica</name>
    <dbReference type="NCBI Taxonomy" id="761204"/>
    <lineage>
        <taxon>Eukaryota</taxon>
        <taxon>Sar</taxon>
        <taxon>Stramenopiles</taxon>
        <taxon>Oomycota</taxon>
        <taxon>Peronosporomycetes</taxon>
        <taxon>Peronosporales</taxon>
        <taxon>Peronosporaceae</taxon>
        <taxon>Phytophthora</taxon>
    </lineage>
</organism>
<proteinExistence type="predicted"/>
<accession>W2PT41</accession>
<dbReference type="GeneID" id="20192269"/>
<dbReference type="RefSeq" id="XP_008910602.1">
    <property type="nucleotide sequence ID" value="XM_008912354.1"/>
</dbReference>
<gene>
    <name evidence="1" type="ORF">PPTG_23670</name>
</gene>
<evidence type="ECO:0000313" key="2">
    <source>
        <dbReference type="Proteomes" id="UP000018817"/>
    </source>
</evidence>
<dbReference type="AlphaFoldDB" id="W2PT41"/>
<sequence>MHLRHVRIEVPAAETSTKASRKLLAIIATHEEYKDKSPEVFDEAMVYLHGFPDMGVHPTKVDFASRVPAKLAEFWVNQKDKKKIFLTFNFGGVPGSDDELRFTDKLISLEVEDMIVKKSSSVKHIHEGLRGRMEMGQLTAGTLMYPFDLNLSYMSKHEDNTCNFLSVQRQLDTPGVTPILAS</sequence>